<dbReference type="GO" id="GO:0043565">
    <property type="term" value="F:sequence-specific DNA binding"/>
    <property type="evidence" value="ECO:0007669"/>
    <property type="project" value="InterPro"/>
</dbReference>
<dbReference type="Proteomes" id="UP000298285">
    <property type="component" value="Unassembled WGS sequence"/>
</dbReference>
<keyword evidence="3" id="KW-0804">Transcription</keyword>
<dbReference type="PANTHER" id="PTHR46796">
    <property type="entry name" value="HTH-TYPE TRANSCRIPTIONAL ACTIVATOR RHAS-RELATED"/>
    <property type="match status" value="1"/>
</dbReference>
<gene>
    <name evidence="5" type="ORF">E4T88_14080</name>
</gene>
<dbReference type="InterPro" id="IPR046532">
    <property type="entry name" value="DUF6597"/>
</dbReference>
<dbReference type="PANTHER" id="PTHR46796:SF13">
    <property type="entry name" value="HTH-TYPE TRANSCRIPTIONAL ACTIVATOR RHAS"/>
    <property type="match status" value="1"/>
</dbReference>
<reference evidence="5 6" key="1">
    <citation type="submission" date="2019-03" db="EMBL/GenBank/DDBJ databases">
        <title>Diversity of the mouse oral microbiome.</title>
        <authorList>
            <person name="Joseph S."/>
            <person name="Aduse-Opoku J."/>
            <person name="Curtis M."/>
            <person name="Wade W."/>
            <person name="Hashim A."/>
        </authorList>
    </citation>
    <scope>NUCLEOTIDE SEQUENCE [LARGE SCALE GENOMIC DNA]</scope>
    <source>
        <strain evidence="5 6">P11</strain>
    </source>
</reference>
<feature type="domain" description="HTH araC/xylS-type" evidence="4">
    <location>
        <begin position="171"/>
        <end position="254"/>
    </location>
</feature>
<evidence type="ECO:0000256" key="3">
    <source>
        <dbReference type="ARBA" id="ARBA00023163"/>
    </source>
</evidence>
<dbReference type="SMART" id="SM00342">
    <property type="entry name" value="HTH_ARAC"/>
    <property type="match status" value="1"/>
</dbReference>
<evidence type="ECO:0000256" key="2">
    <source>
        <dbReference type="ARBA" id="ARBA00023125"/>
    </source>
</evidence>
<evidence type="ECO:0000259" key="4">
    <source>
        <dbReference type="PROSITE" id="PS01124"/>
    </source>
</evidence>
<dbReference type="GO" id="GO:0003700">
    <property type="term" value="F:DNA-binding transcription factor activity"/>
    <property type="evidence" value="ECO:0007669"/>
    <property type="project" value="InterPro"/>
</dbReference>
<dbReference type="AlphaFoldDB" id="A0A4Y9IIV1"/>
<dbReference type="Pfam" id="PF20240">
    <property type="entry name" value="DUF6597"/>
    <property type="match status" value="1"/>
</dbReference>
<dbReference type="SUPFAM" id="SSF46689">
    <property type="entry name" value="Homeodomain-like"/>
    <property type="match status" value="1"/>
</dbReference>
<dbReference type="Gene3D" id="1.10.10.60">
    <property type="entry name" value="Homeodomain-like"/>
    <property type="match status" value="1"/>
</dbReference>
<proteinExistence type="predicted"/>
<evidence type="ECO:0000313" key="6">
    <source>
        <dbReference type="Proteomes" id="UP000298285"/>
    </source>
</evidence>
<organism evidence="5 6">
    <name type="scientific">Dysgonomonas mossii</name>
    <dbReference type="NCBI Taxonomy" id="163665"/>
    <lineage>
        <taxon>Bacteria</taxon>
        <taxon>Pseudomonadati</taxon>
        <taxon>Bacteroidota</taxon>
        <taxon>Bacteroidia</taxon>
        <taxon>Bacteroidales</taxon>
        <taxon>Dysgonomonadaceae</taxon>
        <taxon>Dysgonomonas</taxon>
    </lineage>
</organism>
<dbReference type="Pfam" id="PF12833">
    <property type="entry name" value="HTH_18"/>
    <property type="match status" value="1"/>
</dbReference>
<protein>
    <submittedName>
        <fullName evidence="5">AraC family transcriptional regulator</fullName>
    </submittedName>
</protein>
<evidence type="ECO:0000313" key="5">
    <source>
        <dbReference type="EMBL" id="TFU87223.1"/>
    </source>
</evidence>
<accession>A0A4Y9IIV1</accession>
<keyword evidence="1" id="KW-0805">Transcription regulation</keyword>
<keyword evidence="2" id="KW-0238">DNA-binding</keyword>
<dbReference type="EMBL" id="SPPK01000005">
    <property type="protein sequence ID" value="TFU87223.1"/>
    <property type="molecule type" value="Genomic_DNA"/>
</dbReference>
<dbReference type="InterPro" id="IPR050204">
    <property type="entry name" value="AraC_XylS_family_regulators"/>
</dbReference>
<dbReference type="RefSeq" id="WP_135106508.1">
    <property type="nucleotide sequence ID" value="NZ_JADGKW010000005.1"/>
</dbReference>
<comment type="caution">
    <text evidence="5">The sequence shown here is derived from an EMBL/GenBank/DDBJ whole genome shotgun (WGS) entry which is preliminary data.</text>
</comment>
<name>A0A4Y9IIV1_9BACT</name>
<dbReference type="OrthoDB" id="323290at2"/>
<dbReference type="InterPro" id="IPR018060">
    <property type="entry name" value="HTH_AraC"/>
</dbReference>
<dbReference type="InterPro" id="IPR009057">
    <property type="entry name" value="Homeodomain-like_sf"/>
</dbReference>
<evidence type="ECO:0000256" key="1">
    <source>
        <dbReference type="ARBA" id="ARBA00023015"/>
    </source>
</evidence>
<dbReference type="PROSITE" id="PS01124">
    <property type="entry name" value="HTH_ARAC_FAMILY_2"/>
    <property type="match status" value="1"/>
</dbReference>
<sequence>MEKFQAIQPSEHLQPYVKQYWFLSAEGLANGSQRTIPSGCIALSVKRSGGIFSVFENRFLHNACIFGQSTIPNSFYFNSFDIIMVLFQPLGAKVFFDMPMSDFKDQNIDIRDLSDLNILELGDRLISCFNNQECIDWIELFLSERLSRFDNEKYCRLLPALNLIELNTTDLNKLADVTCLGYKQFKRLFTENIGLNPKEYIQIHRFSKALNIIQATPHTTLNDLAYCCGYYDKSHLIKDFKALSGYTPAEFTQQSDPYSPSMSLFQSFFINAK</sequence>